<proteinExistence type="predicted"/>
<protein>
    <recommendedName>
        <fullName evidence="4">PKD domain-containing protein</fullName>
    </recommendedName>
</protein>
<dbReference type="RefSeq" id="WP_189565433.1">
    <property type="nucleotide sequence ID" value="NZ_BMXF01000003.1"/>
</dbReference>
<evidence type="ECO:0008006" key="4">
    <source>
        <dbReference type="Google" id="ProtNLM"/>
    </source>
</evidence>
<gene>
    <name evidence="2" type="ORF">GCM10007390_30860</name>
</gene>
<dbReference type="InterPro" id="IPR028059">
    <property type="entry name" value="SWM_rpt"/>
</dbReference>
<dbReference type="Proteomes" id="UP000598271">
    <property type="component" value="Unassembled WGS sequence"/>
</dbReference>
<evidence type="ECO:0000313" key="3">
    <source>
        <dbReference type="Proteomes" id="UP000598271"/>
    </source>
</evidence>
<evidence type="ECO:0000313" key="2">
    <source>
        <dbReference type="EMBL" id="GHB74983.1"/>
    </source>
</evidence>
<dbReference type="AlphaFoldDB" id="A0A8J3DA33"/>
<name>A0A8J3DA33_9BACT</name>
<reference evidence="2 3" key="1">
    <citation type="journal article" date="2014" name="Int. J. Syst. Evol. Microbiol.">
        <title>Complete genome sequence of Corynebacterium casei LMG S-19264T (=DSM 44701T), isolated from a smear-ripened cheese.</title>
        <authorList>
            <consortium name="US DOE Joint Genome Institute (JGI-PGF)"/>
            <person name="Walter F."/>
            <person name="Albersmeier A."/>
            <person name="Kalinowski J."/>
            <person name="Ruckert C."/>
        </authorList>
    </citation>
    <scope>NUCLEOTIDE SEQUENCE [LARGE SCALE GENOMIC DNA]</scope>
    <source>
        <strain evidence="2 3">KCTC 12866</strain>
    </source>
</reference>
<keyword evidence="1" id="KW-0732">Signal</keyword>
<dbReference type="Pfam" id="PF13753">
    <property type="entry name" value="SWM_repeat"/>
    <property type="match status" value="1"/>
</dbReference>
<dbReference type="SUPFAM" id="SSF49785">
    <property type="entry name" value="Galactose-binding domain-like"/>
    <property type="match status" value="1"/>
</dbReference>
<organism evidence="2 3">
    <name type="scientific">Persicitalea jodogahamensis</name>
    <dbReference type="NCBI Taxonomy" id="402147"/>
    <lineage>
        <taxon>Bacteria</taxon>
        <taxon>Pseudomonadati</taxon>
        <taxon>Bacteroidota</taxon>
        <taxon>Cytophagia</taxon>
        <taxon>Cytophagales</taxon>
        <taxon>Spirosomataceae</taxon>
        <taxon>Persicitalea</taxon>
    </lineage>
</organism>
<comment type="caution">
    <text evidence="2">The sequence shown here is derived from an EMBL/GenBank/DDBJ whole genome shotgun (WGS) entry which is preliminary data.</text>
</comment>
<dbReference type="InterPro" id="IPR014755">
    <property type="entry name" value="Cu-Rt/internalin_Ig-like"/>
</dbReference>
<dbReference type="InterPro" id="IPR008979">
    <property type="entry name" value="Galactose-bd-like_sf"/>
</dbReference>
<dbReference type="EMBL" id="BMXF01000003">
    <property type="protein sequence ID" value="GHB74983.1"/>
    <property type="molecule type" value="Genomic_DNA"/>
</dbReference>
<evidence type="ECO:0000256" key="1">
    <source>
        <dbReference type="ARBA" id="ARBA00022729"/>
    </source>
</evidence>
<accession>A0A8J3DA33</accession>
<keyword evidence="3" id="KW-1185">Reference proteome</keyword>
<dbReference type="Gene3D" id="2.60.40.1220">
    <property type="match status" value="1"/>
</dbReference>
<sequence length="519" mass="56833">MKKITFLLLSILAMWGCDNEYVAPGEEPSHSVIFTSEMDFGNKIQVNDKLSFGDVSPGVVSRKWSFPQGVDILESDNDSTSADQRVKTVFTKAGTFQVRLNQQFKAPAYINGVLRGTENDTIITVRVIDSVRVNFTANFVNKNGTLGAPLTIKDQAKNEITAGTTIRYTAVNAGEPERLEWALEGGAPLTSEVVGTFDVKYKKVGVYDIQMIGKRSRPFGADTIALKQFLRVVPSTEPVTLDGVTSVPAQSSKIALNFSRDMDILTANPSNFSVAITNKGKSIPVTITAATVDPAQENVVLLTLSDRIFNNDEVAVSYAKGLLATSDGVAADAFEKRKLSFVKKNLLEGSPLDIGFENSLDSNWPYLAWGAPWDAYKLTVTNEEKHSGAKSAKIELKPNGGMVIGHKKNGEVVRFKAERGKIYEVGFWIKVKSLGDNAAGKEAPNVIFFWEPNTNWGAGRVNLDSTLPLNQWTYVTTTFAEFAATGNYQFMIRGFNGNNPSALTFYMDDLSLAEVELRP</sequence>
<dbReference type="Gene3D" id="2.60.120.260">
    <property type="entry name" value="Galactose-binding domain-like"/>
    <property type="match status" value="1"/>
</dbReference>